<accession>A0ABT9WSB7</accession>
<gene>
    <name evidence="1" type="ORF">J2S08_001941</name>
</gene>
<organism evidence="1 2">
    <name type="scientific">Bacillus chungangensis</name>
    <dbReference type="NCBI Taxonomy" id="587633"/>
    <lineage>
        <taxon>Bacteria</taxon>
        <taxon>Bacillati</taxon>
        <taxon>Bacillota</taxon>
        <taxon>Bacilli</taxon>
        <taxon>Bacillales</taxon>
        <taxon>Bacillaceae</taxon>
        <taxon>Bacillus</taxon>
    </lineage>
</organism>
<name>A0ABT9WSB7_9BACI</name>
<proteinExistence type="predicted"/>
<reference evidence="1 2" key="1">
    <citation type="submission" date="2023-07" db="EMBL/GenBank/DDBJ databases">
        <title>Genomic Encyclopedia of Type Strains, Phase IV (KMG-IV): sequencing the most valuable type-strain genomes for metagenomic binning, comparative biology and taxonomic classification.</title>
        <authorList>
            <person name="Goeker M."/>
        </authorList>
    </citation>
    <scope>NUCLEOTIDE SEQUENCE [LARGE SCALE GENOMIC DNA]</scope>
    <source>
        <strain evidence="1 2">DSM 23837</strain>
    </source>
</reference>
<dbReference type="Proteomes" id="UP001223586">
    <property type="component" value="Unassembled WGS sequence"/>
</dbReference>
<dbReference type="EMBL" id="JAUSTT010000010">
    <property type="protein sequence ID" value="MDQ0176105.1"/>
    <property type="molecule type" value="Genomic_DNA"/>
</dbReference>
<sequence length="168" mass="19529">MMFDPTAFDNLKVVLEGAIYDLDLSGDIRVLDRKDLVDLATMSRRYEIKFALRNHTLPSLYTQFTLEATMEQLAAELIKKSGFQQPGAYVSIDFGWQSEHNINIEQVKELWGETRTYDEKKIISSQHGTRMVVSIDFHRFITENMIDDCIAMIHHMVKTLYELDEGYI</sequence>
<evidence type="ECO:0000313" key="1">
    <source>
        <dbReference type="EMBL" id="MDQ0176105.1"/>
    </source>
</evidence>
<keyword evidence="2" id="KW-1185">Reference proteome</keyword>
<protein>
    <submittedName>
        <fullName evidence="1">Uncharacterized protein</fullName>
    </submittedName>
</protein>
<evidence type="ECO:0000313" key="2">
    <source>
        <dbReference type="Proteomes" id="UP001223586"/>
    </source>
</evidence>
<comment type="caution">
    <text evidence="1">The sequence shown here is derived from an EMBL/GenBank/DDBJ whole genome shotgun (WGS) entry which is preliminary data.</text>
</comment>